<dbReference type="AlphaFoldDB" id="A0A076IIL0"/>
<evidence type="ECO:0000313" key="8">
    <source>
        <dbReference type="EMBL" id="MBV3122349.1"/>
    </source>
</evidence>
<evidence type="ECO:0000313" key="12">
    <source>
        <dbReference type="Proteomes" id="UP000441162"/>
    </source>
</evidence>
<feature type="compositionally biased region" description="Basic and acidic residues" evidence="1">
    <location>
        <begin position="162"/>
        <end position="182"/>
    </location>
</feature>
<protein>
    <submittedName>
        <fullName evidence="9">DUF4373 domain-containing protein</fullName>
    </submittedName>
</protein>
<dbReference type="EMBL" id="VVZA01000035">
    <property type="protein sequence ID" value="KAA5401341.1"/>
    <property type="molecule type" value="Genomic_DNA"/>
</dbReference>
<dbReference type="Proteomes" id="UP000481616">
    <property type="component" value="Unassembled WGS sequence"/>
</dbReference>
<dbReference type="EMBL" id="VVZB01000001">
    <property type="protein sequence ID" value="KAA5386813.1"/>
    <property type="molecule type" value="Genomic_DNA"/>
</dbReference>
<dbReference type="Proteomes" id="UP000500949">
    <property type="component" value="Chromosome"/>
</dbReference>
<proteinExistence type="predicted"/>
<gene>
    <name evidence="3" type="ORF">CE91St7_23550</name>
    <name evidence="7" type="ORF">F2Y51_22285</name>
    <name evidence="6" type="ORF">F2Y58_22640</name>
    <name evidence="5" type="ORF">F2Y61_03125</name>
    <name evidence="4" type="ORF">F2Z07_05095</name>
    <name evidence="10" type="ORF">GKD17_03840</name>
    <name evidence="8" type="ORF">KSU80_04005</name>
    <name evidence="9" type="ORF">RVH45_13685</name>
</gene>
<evidence type="ECO:0000313" key="3">
    <source>
        <dbReference type="EMBL" id="GKH81471.1"/>
    </source>
</evidence>
<evidence type="ECO:0000313" key="9">
    <source>
        <dbReference type="EMBL" id="MDU0270910.1"/>
    </source>
</evidence>
<dbReference type="Proteomes" id="UP000441162">
    <property type="component" value="Unassembled WGS sequence"/>
</dbReference>
<dbReference type="Proteomes" id="UP000777173">
    <property type="component" value="Unassembled WGS sequence"/>
</dbReference>
<dbReference type="Proteomes" id="UP000347681">
    <property type="component" value="Unassembled WGS sequence"/>
</dbReference>
<dbReference type="eggNOG" id="COG3935">
    <property type="taxonomic scope" value="Bacteria"/>
</dbReference>
<dbReference type="RefSeq" id="WP_007836702.1">
    <property type="nucleotide sequence ID" value="NZ_BAABYF010000001.1"/>
</dbReference>
<feature type="region of interest" description="Disordered" evidence="1">
    <location>
        <begin position="153"/>
        <end position="182"/>
    </location>
</feature>
<evidence type="ECO:0000313" key="15">
    <source>
        <dbReference type="Proteomes" id="UP000500949"/>
    </source>
</evidence>
<name>A0A076IIL0_9BACT</name>
<evidence type="ECO:0000259" key="2">
    <source>
        <dbReference type="Pfam" id="PF14297"/>
    </source>
</evidence>
<dbReference type="PANTHER" id="PTHR39196">
    <property type="entry name" value="PRIMOSOME, DNAD SUBUNIT"/>
    <property type="match status" value="1"/>
</dbReference>
<dbReference type="EMBL" id="BQOB01000001">
    <property type="protein sequence ID" value="GKH81471.1"/>
    <property type="molecule type" value="Genomic_DNA"/>
</dbReference>
<organism evidence="9 16">
    <name type="scientific">Phocaeicola dorei</name>
    <dbReference type="NCBI Taxonomy" id="357276"/>
    <lineage>
        <taxon>Bacteria</taxon>
        <taxon>Pseudomonadati</taxon>
        <taxon>Bacteroidota</taxon>
        <taxon>Bacteroidia</taxon>
        <taxon>Bacteroidales</taxon>
        <taxon>Bacteroidaceae</taxon>
        <taxon>Phocaeicola</taxon>
    </lineage>
</organism>
<dbReference type="EMBL" id="VVZV01000004">
    <property type="protein sequence ID" value="KAA5323023.1"/>
    <property type="molecule type" value="Genomic_DNA"/>
</dbReference>
<reference evidence="10 15" key="2">
    <citation type="submission" date="2019-11" db="EMBL/GenBank/DDBJ databases">
        <title>Complete genome sequence of Bacteroides dorei DSM 17855.</title>
        <authorList>
            <person name="Russell J.T."/>
        </authorList>
    </citation>
    <scope>NUCLEOTIDE SEQUENCE [LARGE SCALE GENOMIC DNA]</scope>
    <source>
        <strain evidence="10 15">DSM 17855</strain>
    </source>
</reference>
<evidence type="ECO:0000313" key="4">
    <source>
        <dbReference type="EMBL" id="KAA5323023.1"/>
    </source>
</evidence>
<dbReference type="GeneID" id="93445810"/>
<reference evidence="11 12" key="1">
    <citation type="journal article" date="2019" name="Nat. Med.">
        <title>A library of human gut bacterial isolates paired with longitudinal multiomics data enables mechanistic microbiome research.</title>
        <authorList>
            <person name="Poyet M."/>
            <person name="Groussin M."/>
            <person name="Gibbons S.M."/>
            <person name="Avila-Pacheco J."/>
            <person name="Jiang X."/>
            <person name="Kearney S.M."/>
            <person name="Perrotta A.R."/>
            <person name="Berdy B."/>
            <person name="Zhao S."/>
            <person name="Lieberman T.D."/>
            <person name="Swanson P.K."/>
            <person name="Smith M."/>
            <person name="Roesemann S."/>
            <person name="Alexander J.E."/>
            <person name="Rich S.A."/>
            <person name="Livny J."/>
            <person name="Vlamakis H."/>
            <person name="Clish C."/>
            <person name="Bullock K."/>
            <person name="Deik A."/>
            <person name="Scott J."/>
            <person name="Pierce K.A."/>
            <person name="Xavier R.J."/>
            <person name="Alm E.J."/>
        </authorList>
    </citation>
    <scope>NUCLEOTIDE SEQUENCE [LARGE SCALE GENOMIC DNA]</scope>
    <source>
        <strain evidence="6 13">BIOML-A1</strain>
        <strain evidence="4 14">BIOML-A25</strain>
        <strain evidence="7 12">BIOML-A4</strain>
        <strain evidence="5 11">BIOML-A5</strain>
    </source>
</reference>
<dbReference type="EMBL" id="VVYY01000034">
    <property type="protein sequence ID" value="KAA5392165.1"/>
    <property type="molecule type" value="Genomic_DNA"/>
</dbReference>
<sequence>MALQTTGLEFFYLSVDFFENDKILLVEQELGSRATLLVLRLLARIYHKGYFCRWGKDECLLFTRRLPEGCTADYVQQVVDALLERGFFSKVQYERFGILTSESIQGHYFEAAQRRKRVEVRADYLLIEISKYKNLYVDGSNVGISTENVDMKTGNVNMKSQSKAEESKAEQKNEKDSSSFCSPEKKRIFAEKETFSSIPVDGKRRNTSGLVEALQQWGIGDDNLYKIVGYCDYGVIGHPIWKILADMRMSGGRIHQPLAFIWSRLRV</sequence>
<dbReference type="EMBL" id="JAHOAX010000003">
    <property type="protein sequence ID" value="MBV3122349.1"/>
    <property type="molecule type" value="Genomic_DNA"/>
</dbReference>
<reference evidence="9" key="5">
    <citation type="submission" date="2023-10" db="EMBL/GenBank/DDBJ databases">
        <title>Genome of Potential pathogenic bacteria in Crohn's disease.</title>
        <authorList>
            <person name="Rodriguez-Palacios A."/>
        </authorList>
    </citation>
    <scope>NUCLEOTIDE SEQUENCE</scope>
    <source>
        <strain evidence="9">CavFT-hAR62</strain>
    </source>
</reference>
<feature type="domain" description="Lin1244/Lin1753-like N-terminal" evidence="2">
    <location>
        <begin position="10"/>
        <end position="104"/>
    </location>
</feature>
<reference evidence="3" key="4">
    <citation type="submission" date="2022-01" db="EMBL/GenBank/DDBJ databases">
        <title>Novel bile acid biosynthetic pathways are enriched in the microbiome of centenarians.</title>
        <authorList>
            <person name="Sato Y."/>
            <person name="Atarashi K."/>
            <person name="Plichta R.D."/>
            <person name="Arai Y."/>
            <person name="Sasajima S."/>
            <person name="Kearney M.S."/>
            <person name="Suda W."/>
            <person name="Takeshita K."/>
            <person name="Sasaki T."/>
            <person name="Okamoto S."/>
            <person name="Skelly N.A."/>
            <person name="Okamura Y."/>
            <person name="Vlamakis H."/>
            <person name="Li Y."/>
            <person name="Tanoue T."/>
            <person name="Takei H."/>
            <person name="Nittono H."/>
            <person name="Narushima S."/>
            <person name="Irie J."/>
            <person name="Itoh H."/>
            <person name="Moriya K."/>
            <person name="Sugiura Y."/>
            <person name="Suematsu M."/>
            <person name="Moritoki N."/>
            <person name="Shibata S."/>
            <person name="Littman R.D."/>
            <person name="Fischbach A.M."/>
            <person name="Uwamino Y."/>
            <person name="Inoue T."/>
            <person name="Honda A."/>
            <person name="Hattori M."/>
            <person name="Murai T."/>
            <person name="Xavier J.R."/>
            <person name="Hirose N."/>
            <person name="Honda K."/>
        </authorList>
    </citation>
    <scope>NUCLEOTIDE SEQUENCE</scope>
    <source>
        <strain evidence="3">CE91-St7</strain>
    </source>
</reference>
<evidence type="ECO:0000313" key="16">
    <source>
        <dbReference type="Proteomes" id="UP001181086"/>
    </source>
</evidence>
<dbReference type="Pfam" id="PF14297">
    <property type="entry name" value="Lin1244_N"/>
    <property type="match status" value="1"/>
</dbReference>
<dbReference type="EMBL" id="CP046176">
    <property type="protein sequence ID" value="QJR75572.1"/>
    <property type="molecule type" value="Genomic_DNA"/>
</dbReference>
<reference evidence="8" key="3">
    <citation type="submission" date="2021-06" db="EMBL/GenBank/DDBJ databases">
        <title>Collection of gut derived symbiotic bacterial strains cultured from healthy donors.</title>
        <authorList>
            <person name="Lin H."/>
            <person name="Littmann E."/>
            <person name="Pamer E.G."/>
        </authorList>
    </citation>
    <scope>NUCLEOTIDE SEQUENCE</scope>
    <source>
        <strain evidence="8">MSK.5.10</strain>
    </source>
</reference>
<evidence type="ECO:0000313" key="7">
    <source>
        <dbReference type="EMBL" id="KAA5401341.1"/>
    </source>
</evidence>
<evidence type="ECO:0000313" key="14">
    <source>
        <dbReference type="Proteomes" id="UP000481700"/>
    </source>
</evidence>
<dbReference type="Proteomes" id="UP000481700">
    <property type="component" value="Unassembled WGS sequence"/>
</dbReference>
<evidence type="ECO:0000313" key="10">
    <source>
        <dbReference type="EMBL" id="QJR75572.1"/>
    </source>
</evidence>
<evidence type="ECO:0000313" key="5">
    <source>
        <dbReference type="EMBL" id="KAA5386813.1"/>
    </source>
</evidence>
<dbReference type="Proteomes" id="UP001181086">
    <property type="component" value="Unassembled WGS sequence"/>
</dbReference>
<dbReference type="InterPro" id="IPR025400">
    <property type="entry name" value="Lin1244/Lin1753-like_N"/>
</dbReference>
<dbReference type="Proteomes" id="UP001055104">
    <property type="component" value="Unassembled WGS sequence"/>
</dbReference>
<accession>A0A076IIL0</accession>
<evidence type="ECO:0000313" key="11">
    <source>
        <dbReference type="Proteomes" id="UP000347681"/>
    </source>
</evidence>
<dbReference type="KEGG" id="bdo:EL88_03065"/>
<evidence type="ECO:0000256" key="1">
    <source>
        <dbReference type="SAM" id="MobiDB-lite"/>
    </source>
</evidence>
<dbReference type="PANTHER" id="PTHR39196:SF1">
    <property type="entry name" value="PRIMOSOME, DNAD SUBUNIT"/>
    <property type="match status" value="1"/>
</dbReference>
<evidence type="ECO:0000313" key="13">
    <source>
        <dbReference type="Proteomes" id="UP000481616"/>
    </source>
</evidence>
<evidence type="ECO:0000313" key="6">
    <source>
        <dbReference type="EMBL" id="KAA5392165.1"/>
    </source>
</evidence>
<dbReference type="EMBL" id="JAWDEV010000010">
    <property type="protein sequence ID" value="MDU0270910.1"/>
    <property type="molecule type" value="Genomic_DNA"/>
</dbReference>